<dbReference type="Proteomes" id="UP000095285">
    <property type="component" value="Unassembled WGS sequence"/>
</dbReference>
<organism evidence="9 10">
    <name type="scientific">Loa loa</name>
    <name type="common">Eye worm</name>
    <name type="synonym">Filaria loa</name>
    <dbReference type="NCBI Taxonomy" id="7209"/>
    <lineage>
        <taxon>Eukaryota</taxon>
        <taxon>Metazoa</taxon>
        <taxon>Ecdysozoa</taxon>
        <taxon>Nematoda</taxon>
        <taxon>Chromadorea</taxon>
        <taxon>Rhabditida</taxon>
        <taxon>Spirurina</taxon>
        <taxon>Spiruromorpha</taxon>
        <taxon>Filarioidea</taxon>
        <taxon>Onchocercidae</taxon>
        <taxon>Loa</taxon>
    </lineage>
</organism>
<evidence type="ECO:0000256" key="7">
    <source>
        <dbReference type="ARBA" id="ARBA00023136"/>
    </source>
</evidence>
<dbReference type="GO" id="GO:0005737">
    <property type="term" value="C:cytoplasm"/>
    <property type="evidence" value="ECO:0007669"/>
    <property type="project" value="TreeGrafter"/>
</dbReference>
<dbReference type="eggNOG" id="KOG4735">
    <property type="taxonomic scope" value="Eukaryota"/>
</dbReference>
<comment type="subcellular location">
    <subcellularLocation>
        <location evidence="1">Membrane</location>
        <topology evidence="1">Single-pass membrane protein</topology>
    </subcellularLocation>
</comment>
<dbReference type="InterPro" id="IPR008166">
    <property type="entry name" value="Glyco_transf_92"/>
</dbReference>
<evidence type="ECO:0000313" key="10">
    <source>
        <dbReference type="WBParaSite" id="EN70_11301"/>
    </source>
</evidence>
<dbReference type="PANTHER" id="PTHR21461:SF80">
    <property type="entry name" value="GLYCOSYLTRANSFERASE FAMILY 92 PROTEIN"/>
    <property type="match status" value="1"/>
</dbReference>
<evidence type="ECO:0000256" key="8">
    <source>
        <dbReference type="RuleBase" id="RU366017"/>
    </source>
</evidence>
<evidence type="ECO:0000256" key="1">
    <source>
        <dbReference type="ARBA" id="ARBA00004167"/>
    </source>
</evidence>
<keyword evidence="3 8" id="KW-0328">Glycosyltransferase</keyword>
<dbReference type="GO" id="GO:0016020">
    <property type="term" value="C:membrane"/>
    <property type="evidence" value="ECO:0007669"/>
    <property type="project" value="UniProtKB-SubCell"/>
</dbReference>
<evidence type="ECO:0000313" key="9">
    <source>
        <dbReference type="Proteomes" id="UP000095285"/>
    </source>
</evidence>
<dbReference type="Pfam" id="PF01697">
    <property type="entry name" value="Glyco_transf_92"/>
    <property type="match status" value="1"/>
</dbReference>
<sequence>MHRKDMKQLFISDNKILPKAYISRMDKPSLKVPVALQDARVMSNQSRKHHLAVCLQPIFLLADWTLLVQFFEIWIAQGVTKFCVYVQSMTPEVDALLHVYEHSKDVEIERINWAPLPADDSATYENDDPNLRIYRTEVATSINDCLLRSRGYAKYVISSDLDEIVVNYKESSLLNLLDNLQTKFKKSAAFIIRSSFALFETGSANVLEGSNNSVMDDVSSRFLIRCQNGPLMVVYMAKTEEATLVKLFEESQIVAASAKQDVKRCRILLRERRGQHRRQKVVHGRGNLKPTASVRYRMWMLFSLSKFAMALEHHAQIDCEESWCKNATLFHSTDC</sequence>
<evidence type="ECO:0000256" key="2">
    <source>
        <dbReference type="ARBA" id="ARBA00007647"/>
    </source>
</evidence>
<reference evidence="9" key="1">
    <citation type="submission" date="2012-04" db="EMBL/GenBank/DDBJ databases">
        <title>The Genome Sequence of Loa loa.</title>
        <authorList>
            <consortium name="The Broad Institute Genome Sequencing Platform"/>
            <consortium name="Broad Institute Genome Sequencing Center for Infectious Disease"/>
            <person name="Nutman T.B."/>
            <person name="Fink D.L."/>
            <person name="Russ C."/>
            <person name="Young S."/>
            <person name="Zeng Q."/>
            <person name="Gargeya S."/>
            <person name="Alvarado L."/>
            <person name="Berlin A."/>
            <person name="Chapman S.B."/>
            <person name="Chen Z."/>
            <person name="Freedman E."/>
            <person name="Gellesch M."/>
            <person name="Goldberg J."/>
            <person name="Griggs A."/>
            <person name="Gujja S."/>
            <person name="Heilman E.R."/>
            <person name="Heiman D."/>
            <person name="Howarth C."/>
            <person name="Mehta T."/>
            <person name="Neiman D."/>
            <person name="Pearson M."/>
            <person name="Roberts A."/>
            <person name="Saif S."/>
            <person name="Shea T."/>
            <person name="Shenoy N."/>
            <person name="Sisk P."/>
            <person name="Stolte C."/>
            <person name="Sykes S."/>
            <person name="White J."/>
            <person name="Yandava C."/>
            <person name="Haas B."/>
            <person name="Henn M.R."/>
            <person name="Nusbaum C."/>
            <person name="Birren B."/>
        </authorList>
    </citation>
    <scope>NUCLEOTIDE SEQUENCE [LARGE SCALE GENOMIC DNA]</scope>
</reference>
<comment type="similarity">
    <text evidence="2 8">Belongs to the glycosyltransferase 92 family.</text>
</comment>
<evidence type="ECO:0000256" key="6">
    <source>
        <dbReference type="ARBA" id="ARBA00022989"/>
    </source>
</evidence>
<dbReference type="PANTHER" id="PTHR21461">
    <property type="entry name" value="GLYCOSYLTRANSFERASE FAMILY 92 PROTEIN"/>
    <property type="match status" value="1"/>
</dbReference>
<proteinExistence type="inferred from homology"/>
<evidence type="ECO:0000256" key="3">
    <source>
        <dbReference type="ARBA" id="ARBA00022676"/>
    </source>
</evidence>
<evidence type="ECO:0000256" key="5">
    <source>
        <dbReference type="ARBA" id="ARBA00022692"/>
    </source>
</evidence>
<name>A0A1I7V9J1_LOALO</name>
<evidence type="ECO:0000256" key="4">
    <source>
        <dbReference type="ARBA" id="ARBA00022679"/>
    </source>
</evidence>
<keyword evidence="7" id="KW-0472">Membrane</keyword>
<dbReference type="GO" id="GO:0016757">
    <property type="term" value="F:glycosyltransferase activity"/>
    <property type="evidence" value="ECO:0007669"/>
    <property type="project" value="UniProtKB-UniRule"/>
</dbReference>
<protein>
    <recommendedName>
        <fullName evidence="8">Glycosyltransferase family 92 protein</fullName>
        <ecNumber evidence="8">2.4.1.-</ecNumber>
    </recommendedName>
</protein>
<dbReference type="AlphaFoldDB" id="A0A1I7V9J1"/>
<keyword evidence="9" id="KW-1185">Reference proteome</keyword>
<dbReference type="EC" id="2.4.1.-" evidence="8"/>
<reference evidence="10" key="2">
    <citation type="submission" date="2016-11" db="UniProtKB">
        <authorList>
            <consortium name="WormBaseParasite"/>
        </authorList>
    </citation>
    <scope>IDENTIFICATION</scope>
</reference>
<keyword evidence="6" id="KW-1133">Transmembrane helix</keyword>
<dbReference type="WBParaSite" id="EN70_11301">
    <property type="protein sequence ID" value="EN70_11301"/>
    <property type="gene ID" value="EN70_11301"/>
</dbReference>
<keyword evidence="4 8" id="KW-0808">Transferase</keyword>
<accession>A0A1I7V9J1</accession>
<keyword evidence="5" id="KW-0812">Transmembrane</keyword>